<sequence>MFCYNKEKGIGTIYILVLTVVMVGILITVGKISDDFIMTNYLYIAAVIVFIYQGYYFGVSTKMEYILREEYLEIKLFGGLKKVKINYNKIIEIRADNSFIKGIHLLGVGKRNFAFGRFYINKIGTCRMFVTNNEKALYIKTPDVIFGISPEKLEDLKAKLLVKINSVETIDYTQRKAIPLHKDKYFIVPFLTNSLLLFINFSLPLYLYYSGKLKVEKMPVTINEQFYPIKWVSTPQFLQSQLLKGVFAMLIFFCIYYVSHIYAKYDKKTSYWYMYIPLVITGSLLFFQIIILKNFN</sequence>
<reference evidence="3 4" key="1">
    <citation type="submission" date="2010-08" db="EMBL/GenBank/DDBJ databases">
        <title>Complete sequence of Clostridium cellulovorans 743B.</title>
        <authorList>
            <consortium name="US DOE Joint Genome Institute"/>
            <person name="Lucas S."/>
            <person name="Copeland A."/>
            <person name="Lapidus A."/>
            <person name="Cheng J.-F."/>
            <person name="Bruce D."/>
            <person name="Goodwin L."/>
            <person name="Pitluck S."/>
            <person name="Chertkov O."/>
            <person name="Detter J.C."/>
            <person name="Han C."/>
            <person name="Tapia R."/>
            <person name="Land M."/>
            <person name="Hauser L."/>
            <person name="Chang Y.-J."/>
            <person name="Jeffries C."/>
            <person name="Kyrpides N."/>
            <person name="Ivanova N."/>
            <person name="Mikhailova N."/>
            <person name="Hemme C.L."/>
            <person name="Woyke T."/>
        </authorList>
    </citation>
    <scope>NUCLEOTIDE SEQUENCE [LARGE SCALE GENOMIC DNA]</scope>
    <source>
        <strain evidence="4">ATCC 35296 / DSM 3052 / OCM 3 / 743B</strain>
    </source>
</reference>
<keyword evidence="1" id="KW-0812">Transmembrane</keyword>
<dbReference type="Pfam" id="PF10882">
    <property type="entry name" value="bPH_5"/>
    <property type="match status" value="1"/>
</dbReference>
<feature type="transmembrane region" description="Helical" evidence="1">
    <location>
        <begin position="41"/>
        <end position="59"/>
    </location>
</feature>
<dbReference type="HOGENOM" id="CLU_939108_0_0_9"/>
<evidence type="ECO:0000259" key="2">
    <source>
        <dbReference type="Pfam" id="PF10882"/>
    </source>
</evidence>
<name>D9SW68_CLOC7</name>
<feature type="transmembrane region" description="Helical" evidence="1">
    <location>
        <begin position="12"/>
        <end position="29"/>
    </location>
</feature>
<gene>
    <name evidence="3" type="ordered locus">Clocel_1459</name>
</gene>
<keyword evidence="4" id="KW-1185">Reference proteome</keyword>
<keyword evidence="1" id="KW-1133">Transmembrane helix</keyword>
<dbReference type="Proteomes" id="UP000002730">
    <property type="component" value="Chromosome"/>
</dbReference>
<dbReference type="STRING" id="573061.Clocel_1459"/>
<evidence type="ECO:0000313" key="4">
    <source>
        <dbReference type="Proteomes" id="UP000002730"/>
    </source>
</evidence>
<dbReference type="RefSeq" id="WP_010075921.1">
    <property type="nucleotide sequence ID" value="NC_014393.1"/>
</dbReference>
<dbReference type="EMBL" id="CP002160">
    <property type="protein sequence ID" value="ADL51212.1"/>
    <property type="molecule type" value="Genomic_DNA"/>
</dbReference>
<feature type="transmembrane region" description="Helical" evidence="1">
    <location>
        <begin position="271"/>
        <end position="291"/>
    </location>
</feature>
<feature type="transmembrane region" description="Helical" evidence="1">
    <location>
        <begin position="241"/>
        <end position="259"/>
    </location>
</feature>
<accession>D9SW68</accession>
<organism evidence="3 4">
    <name type="scientific">Clostridium cellulovorans (strain ATCC 35296 / DSM 3052 / OCM 3 / 743B)</name>
    <dbReference type="NCBI Taxonomy" id="573061"/>
    <lineage>
        <taxon>Bacteria</taxon>
        <taxon>Bacillati</taxon>
        <taxon>Bacillota</taxon>
        <taxon>Clostridia</taxon>
        <taxon>Eubacteriales</taxon>
        <taxon>Clostridiaceae</taxon>
        <taxon>Clostridium</taxon>
    </lineage>
</organism>
<protein>
    <recommendedName>
        <fullName evidence="2">Bacterial Pleckstrin homology domain-containing protein</fullName>
    </recommendedName>
</protein>
<dbReference type="AlphaFoldDB" id="D9SW68"/>
<evidence type="ECO:0000256" key="1">
    <source>
        <dbReference type="SAM" id="Phobius"/>
    </source>
</evidence>
<dbReference type="InterPro" id="IPR027783">
    <property type="entry name" value="Bacterial_PH-related"/>
</dbReference>
<dbReference type="eggNOG" id="ENOG50332EX">
    <property type="taxonomic scope" value="Bacteria"/>
</dbReference>
<proteinExistence type="predicted"/>
<feature type="domain" description="Bacterial Pleckstrin homology" evidence="2">
    <location>
        <begin position="63"/>
        <end position="163"/>
    </location>
</feature>
<evidence type="ECO:0000313" key="3">
    <source>
        <dbReference type="EMBL" id="ADL51212.1"/>
    </source>
</evidence>
<feature type="transmembrane region" description="Helical" evidence="1">
    <location>
        <begin position="185"/>
        <end position="209"/>
    </location>
</feature>
<keyword evidence="1" id="KW-0472">Membrane</keyword>
<dbReference type="OrthoDB" id="1932057at2"/>
<dbReference type="KEGG" id="ccb:Clocel_1459"/>